<evidence type="ECO:0000313" key="1">
    <source>
        <dbReference type="EMBL" id="VAV85124.1"/>
    </source>
</evidence>
<accession>A0A3B0QU26</accession>
<evidence type="ECO:0008006" key="2">
    <source>
        <dbReference type="Google" id="ProtNLM"/>
    </source>
</evidence>
<reference evidence="1" key="1">
    <citation type="submission" date="2018-06" db="EMBL/GenBank/DDBJ databases">
        <authorList>
            <person name="Zhirakovskaya E."/>
        </authorList>
    </citation>
    <scope>NUCLEOTIDE SEQUENCE</scope>
</reference>
<proteinExistence type="predicted"/>
<dbReference type="AlphaFoldDB" id="A0A3B0QU26"/>
<dbReference type="InterPro" id="IPR053158">
    <property type="entry name" value="CapK_Type1_Caps_Biosynth"/>
</dbReference>
<dbReference type="PANTHER" id="PTHR36932:SF1">
    <property type="entry name" value="CAPSULAR POLYSACCHARIDE BIOSYNTHESIS PROTEIN"/>
    <property type="match status" value="1"/>
</dbReference>
<organism evidence="1">
    <name type="scientific">hydrothermal vent metagenome</name>
    <dbReference type="NCBI Taxonomy" id="652676"/>
    <lineage>
        <taxon>unclassified sequences</taxon>
        <taxon>metagenomes</taxon>
        <taxon>ecological metagenomes</taxon>
    </lineage>
</organism>
<protein>
    <recommendedName>
        <fullName evidence="2">Coenzyme F390 synthetase</fullName>
    </recommendedName>
</protein>
<dbReference type="Gene3D" id="3.40.50.12780">
    <property type="entry name" value="N-terminal domain of ligase-like"/>
    <property type="match status" value="1"/>
</dbReference>
<dbReference type="InterPro" id="IPR042099">
    <property type="entry name" value="ANL_N_sf"/>
</dbReference>
<sequence>MIIPKTSVSGIHWPALPGASASSMLALLYQLEQSQWLPEEELRHQQFRQLATLLGHAYETVPFYRKRLEKAGFFPQRGLNAEIFANLEFLKRSDIQRSHDALVSRKIPKDHGELFKHHTSGSTGMPIIAVGTDITQFFWRVNTLREHLWHKRDLGGKLAAIRTTVKDGISAGWGRATDDVYKTGQGVMMNIKTDIDEQVRWLDGQQPDYLLSHPSNVHALAKMCIEQGVRLTRLRQVRTFGEVVTPELRVICMKAWDAPVVDAYSAEEVGYIALQCPESELYHILSESLLVEVIDKEGRPCAPGEVGRVVITTLHNFAMPLLRYEIGDYAEVGGKCACGRGLPVLRRIMGRQRNLITLPDGKQHWPSFPEDSWGYIAPIRQIQLVQKGFDNIVVRLVADNRLTPEQEEALVKVLQEKLGHPFKMTLEYLDKIERTANNKYEDFVSELQD</sequence>
<gene>
    <name evidence="1" type="ORF">MNBD_DELTA01-222</name>
</gene>
<dbReference type="EMBL" id="UOEA01000081">
    <property type="protein sequence ID" value="VAV85124.1"/>
    <property type="molecule type" value="Genomic_DNA"/>
</dbReference>
<dbReference type="SUPFAM" id="SSF56801">
    <property type="entry name" value="Acetyl-CoA synthetase-like"/>
    <property type="match status" value="1"/>
</dbReference>
<name>A0A3B0QU26_9ZZZZ</name>
<dbReference type="PANTHER" id="PTHR36932">
    <property type="entry name" value="CAPSULAR POLYSACCHARIDE BIOSYNTHESIS PROTEIN"/>
    <property type="match status" value="1"/>
</dbReference>